<evidence type="ECO:0000313" key="2">
    <source>
        <dbReference type="EMBL" id="CAG6782023.1"/>
    </source>
</evidence>
<reference evidence="2" key="1">
    <citation type="submission" date="2021-05" db="EMBL/GenBank/DDBJ databases">
        <authorList>
            <person name="Alioto T."/>
            <person name="Alioto T."/>
            <person name="Gomez Garrido J."/>
        </authorList>
    </citation>
    <scope>NUCLEOTIDE SEQUENCE</scope>
</reference>
<keyword evidence="1" id="KW-0472">Membrane</keyword>
<protein>
    <submittedName>
        <fullName evidence="2">Uncharacterized protein</fullName>
    </submittedName>
</protein>
<keyword evidence="1" id="KW-1133">Transmembrane helix</keyword>
<organism evidence="2">
    <name type="scientific">Cacopsylla melanoneura</name>
    <dbReference type="NCBI Taxonomy" id="428564"/>
    <lineage>
        <taxon>Eukaryota</taxon>
        <taxon>Metazoa</taxon>
        <taxon>Ecdysozoa</taxon>
        <taxon>Arthropoda</taxon>
        <taxon>Hexapoda</taxon>
        <taxon>Insecta</taxon>
        <taxon>Pterygota</taxon>
        <taxon>Neoptera</taxon>
        <taxon>Paraneoptera</taxon>
        <taxon>Hemiptera</taxon>
        <taxon>Sternorrhyncha</taxon>
        <taxon>Psylloidea</taxon>
        <taxon>Psyllidae</taxon>
        <taxon>Psyllinae</taxon>
        <taxon>Cacopsylla</taxon>
    </lineage>
</organism>
<dbReference type="AlphaFoldDB" id="A0A8D9F8Z1"/>
<evidence type="ECO:0000256" key="1">
    <source>
        <dbReference type="SAM" id="Phobius"/>
    </source>
</evidence>
<name>A0A8D9F8Z1_9HEMI</name>
<accession>A0A8D9F8Z1</accession>
<proteinExistence type="predicted"/>
<keyword evidence="1" id="KW-0812">Transmembrane</keyword>
<sequence>MKHVKNCVNLCYQLLSTSRLHMINKTMELIWPPVANSLCHCQIKLHDNNNLVSCNSFRIFIVKVNYFVENPFSPRSAMINQNVLNFFMVIFLAVQYCTYLATYLIK</sequence>
<dbReference type="EMBL" id="HBUF01625625">
    <property type="protein sequence ID" value="CAG6782023.1"/>
    <property type="molecule type" value="Transcribed_RNA"/>
</dbReference>
<feature type="transmembrane region" description="Helical" evidence="1">
    <location>
        <begin position="83"/>
        <end position="105"/>
    </location>
</feature>